<organism evidence="1">
    <name type="scientific">Xanthomonas hortorum pv. gardneri</name>
    <dbReference type="NCBI Taxonomy" id="2754056"/>
    <lineage>
        <taxon>Bacteria</taxon>
        <taxon>Pseudomonadati</taxon>
        <taxon>Pseudomonadota</taxon>
        <taxon>Gammaproteobacteria</taxon>
        <taxon>Lysobacterales</taxon>
        <taxon>Lysobacteraceae</taxon>
        <taxon>Xanthomonas</taxon>
    </lineage>
</organism>
<reference evidence="1" key="1">
    <citation type="submission" date="2020-07" db="EMBL/GenBank/DDBJ databases">
        <authorList>
            <person name="Pothier F. J."/>
        </authorList>
    </citation>
    <scope>NUCLEOTIDE SEQUENCE</scope>
    <source>
        <strain evidence="1">CFBP 8129</strain>
    </source>
</reference>
<dbReference type="EMBL" id="LR828253">
    <property type="protein sequence ID" value="CAD0302130.1"/>
    <property type="molecule type" value="Genomic_DNA"/>
</dbReference>
<dbReference type="AlphaFoldDB" id="A0A6V7BIN5"/>
<proteinExistence type="predicted"/>
<sequence length="35" mass="3929">MDARLGQAFDANVPLMSGLHKPVRISHLYRRPLPA</sequence>
<dbReference type="EMBL" id="LR828253">
    <property type="protein sequence ID" value="CAD0302124.1"/>
    <property type="molecule type" value="Genomic_DNA"/>
</dbReference>
<accession>A0A6V7BIN5</accession>
<gene>
    <name evidence="1" type="ORF">CFBP8129_03480</name>
</gene>
<protein>
    <submittedName>
        <fullName evidence="1">Uncharacterized protein</fullName>
    </submittedName>
</protein>
<evidence type="ECO:0000313" key="1">
    <source>
        <dbReference type="EMBL" id="CAD0302124.1"/>
    </source>
</evidence>
<name>A0A6V7BIN5_9XANT</name>